<dbReference type="RefSeq" id="WP_115089817.1">
    <property type="nucleotide sequence ID" value="NZ_CP068107.1"/>
</dbReference>
<dbReference type="EMBL" id="UGQL01000001">
    <property type="protein sequence ID" value="STZ26727.1"/>
    <property type="molecule type" value="Genomic_DNA"/>
</dbReference>
<organism evidence="2 3">
    <name type="scientific">Myroides odoratus</name>
    <name type="common">Flavobacterium odoratum</name>
    <dbReference type="NCBI Taxonomy" id="256"/>
    <lineage>
        <taxon>Bacteria</taxon>
        <taxon>Pseudomonadati</taxon>
        <taxon>Bacteroidota</taxon>
        <taxon>Flavobacteriia</taxon>
        <taxon>Flavobacteriales</taxon>
        <taxon>Flavobacteriaceae</taxon>
        <taxon>Myroides</taxon>
    </lineage>
</organism>
<sequence>MRILLIGDYSGLHSALKKGLSQDKGVDEVVLMGDGDKFKDFQVDLSIRPSWTYSRWGTFIRKAIHKIVRWDIAELETGWRAQRQLKKLKDFDVVQLINDRPIQTGASWERKLLNQVFTQNKKVFLLSCGIDVHGLQYLTAHPAELSLLQPLFTQPDLKAHYAYVDVYRQKGVIKTQQLIVEHCKGIIASDLDYVNPNKFHPKYVGLIPHPVVLEGIQPFKAKEINRVCIFLGINRGNYYQKGIGYFEEALAHIQTKYGNQIEVVIAEQLPYVTYQKAQEKAHIVLDQVFSKDQGYNALEAMAKGKVVCTGASADFLLQYQLKEDEVCISAKPDVAYLVDKLSELIDNKAVINEIGQRAQAFVQQIHDCKIIANQYMNTWESRN</sequence>
<feature type="domain" description="Spore protein YkvP/CgeB glycosyl transferase-like" evidence="1">
    <location>
        <begin position="262"/>
        <end position="376"/>
    </location>
</feature>
<dbReference type="AlphaFoldDB" id="A0A378RKP4"/>
<evidence type="ECO:0000313" key="2">
    <source>
        <dbReference type="EMBL" id="STZ26727.1"/>
    </source>
</evidence>
<dbReference type="Pfam" id="PF13524">
    <property type="entry name" value="Glyco_trans_1_2"/>
    <property type="match status" value="1"/>
</dbReference>
<gene>
    <name evidence="2" type="ORF">NCTC11179_00250</name>
</gene>
<keyword evidence="3" id="KW-1185">Reference proteome</keyword>
<dbReference type="Gene3D" id="3.40.50.2000">
    <property type="entry name" value="Glycogen Phosphorylase B"/>
    <property type="match status" value="1"/>
</dbReference>
<dbReference type="SUPFAM" id="SSF53756">
    <property type="entry name" value="UDP-Glycosyltransferase/glycogen phosphorylase"/>
    <property type="match status" value="1"/>
</dbReference>
<evidence type="ECO:0000313" key="3">
    <source>
        <dbReference type="Proteomes" id="UP000255024"/>
    </source>
</evidence>
<proteinExistence type="predicted"/>
<reference evidence="2 3" key="1">
    <citation type="submission" date="2018-06" db="EMBL/GenBank/DDBJ databases">
        <authorList>
            <consortium name="Pathogen Informatics"/>
            <person name="Doyle S."/>
        </authorList>
    </citation>
    <scope>NUCLEOTIDE SEQUENCE [LARGE SCALE GENOMIC DNA]</scope>
    <source>
        <strain evidence="2 3">NCTC11179</strain>
    </source>
</reference>
<accession>A0A378RKP4</accession>
<name>A0A378RKP4_MYROD</name>
<dbReference type="Proteomes" id="UP000255024">
    <property type="component" value="Unassembled WGS sequence"/>
</dbReference>
<evidence type="ECO:0000259" key="1">
    <source>
        <dbReference type="Pfam" id="PF13524"/>
    </source>
</evidence>
<protein>
    <recommendedName>
        <fullName evidence="1">Spore protein YkvP/CgeB glycosyl transferase-like domain-containing protein</fullName>
    </recommendedName>
</protein>
<dbReference type="InterPro" id="IPR055259">
    <property type="entry name" value="YkvP/CgeB_Glyco_trans-like"/>
</dbReference>